<evidence type="ECO:0000313" key="4">
    <source>
        <dbReference type="Proteomes" id="UP000729402"/>
    </source>
</evidence>
<dbReference type="GO" id="GO:0016020">
    <property type="term" value="C:membrane"/>
    <property type="evidence" value="ECO:0007669"/>
    <property type="project" value="InterPro"/>
</dbReference>
<dbReference type="AlphaFoldDB" id="A0A8J5VMX2"/>
<comment type="caution">
    <text evidence="3">The sequence shown here is derived from an EMBL/GenBank/DDBJ whole genome shotgun (WGS) entry which is preliminary data.</text>
</comment>
<dbReference type="PANTHER" id="PTHR45806:SF13">
    <property type="entry name" value="OS01G0964000 PROTEIN"/>
    <property type="match status" value="1"/>
</dbReference>
<proteinExistence type="predicted"/>
<gene>
    <name evidence="3" type="ORF">GUJ93_ZPchr0009g136</name>
</gene>
<dbReference type="PROSITE" id="PS50892">
    <property type="entry name" value="V_SNARE"/>
    <property type="match status" value="1"/>
</dbReference>
<keyword evidence="4" id="KW-1185">Reference proteome</keyword>
<dbReference type="Proteomes" id="UP000729402">
    <property type="component" value="Unassembled WGS sequence"/>
</dbReference>
<protein>
    <recommendedName>
        <fullName evidence="2">V-SNARE coiled-coil homology domain-containing protein</fullName>
    </recommendedName>
</protein>
<evidence type="ECO:0000256" key="1">
    <source>
        <dbReference type="PROSITE-ProRule" id="PRU00290"/>
    </source>
</evidence>
<sequence>MLRRMAARFPGVLDLDLSQSPSHSFYPDVIDDDLDIIAGGFRNLRVLALWVFPIMTAEHKTIDSVLARGERLDSLVEKSSDLSVASQMFYKQAKKANSCCTIL</sequence>
<evidence type="ECO:0000313" key="3">
    <source>
        <dbReference type="EMBL" id="KAG8050674.1"/>
    </source>
</evidence>
<dbReference type="GO" id="GO:0005794">
    <property type="term" value="C:Golgi apparatus"/>
    <property type="evidence" value="ECO:0007669"/>
    <property type="project" value="TreeGrafter"/>
</dbReference>
<dbReference type="GO" id="GO:0005484">
    <property type="term" value="F:SNAP receptor activity"/>
    <property type="evidence" value="ECO:0007669"/>
    <property type="project" value="TreeGrafter"/>
</dbReference>
<dbReference type="EMBL" id="JAAALK010000289">
    <property type="protein sequence ID" value="KAG8050674.1"/>
    <property type="molecule type" value="Genomic_DNA"/>
</dbReference>
<keyword evidence="1" id="KW-0175">Coiled coil</keyword>
<feature type="domain" description="V-SNARE coiled-coil homology" evidence="2">
    <location>
        <begin position="43"/>
        <end position="103"/>
    </location>
</feature>
<dbReference type="PROSITE" id="PS00417">
    <property type="entry name" value="SYNAPTOBREVIN"/>
    <property type="match status" value="1"/>
</dbReference>
<dbReference type="InterPro" id="IPR001388">
    <property type="entry name" value="Synaptobrevin-like"/>
</dbReference>
<organism evidence="3 4">
    <name type="scientific">Zizania palustris</name>
    <name type="common">Northern wild rice</name>
    <dbReference type="NCBI Taxonomy" id="103762"/>
    <lineage>
        <taxon>Eukaryota</taxon>
        <taxon>Viridiplantae</taxon>
        <taxon>Streptophyta</taxon>
        <taxon>Embryophyta</taxon>
        <taxon>Tracheophyta</taxon>
        <taxon>Spermatophyta</taxon>
        <taxon>Magnoliopsida</taxon>
        <taxon>Liliopsida</taxon>
        <taxon>Poales</taxon>
        <taxon>Poaceae</taxon>
        <taxon>BOP clade</taxon>
        <taxon>Oryzoideae</taxon>
        <taxon>Oryzeae</taxon>
        <taxon>Zizaniinae</taxon>
        <taxon>Zizania</taxon>
    </lineage>
</organism>
<evidence type="ECO:0000259" key="2">
    <source>
        <dbReference type="PROSITE" id="PS50892"/>
    </source>
</evidence>
<dbReference type="GO" id="GO:0006888">
    <property type="term" value="P:endoplasmic reticulum to Golgi vesicle-mediated transport"/>
    <property type="evidence" value="ECO:0007669"/>
    <property type="project" value="TreeGrafter"/>
</dbReference>
<reference evidence="3" key="1">
    <citation type="journal article" date="2021" name="bioRxiv">
        <title>Whole Genome Assembly and Annotation of Northern Wild Rice, Zizania palustris L., Supports a Whole Genome Duplication in the Zizania Genus.</title>
        <authorList>
            <person name="Haas M."/>
            <person name="Kono T."/>
            <person name="Macchietto M."/>
            <person name="Millas R."/>
            <person name="McGilp L."/>
            <person name="Shao M."/>
            <person name="Duquette J."/>
            <person name="Hirsch C.N."/>
            <person name="Kimball J."/>
        </authorList>
    </citation>
    <scope>NUCLEOTIDE SEQUENCE</scope>
    <source>
        <tissue evidence="3">Fresh leaf tissue</tissue>
    </source>
</reference>
<dbReference type="OrthoDB" id="1928561at2759"/>
<accession>A0A8J5VMX2</accession>
<dbReference type="PANTHER" id="PTHR45806">
    <property type="entry name" value="SYNAPTOBREVIN HOMOLOG YKT6"/>
    <property type="match status" value="1"/>
</dbReference>
<reference evidence="3" key="2">
    <citation type="submission" date="2021-02" db="EMBL/GenBank/DDBJ databases">
        <authorList>
            <person name="Kimball J.A."/>
            <person name="Haas M.W."/>
            <person name="Macchietto M."/>
            <person name="Kono T."/>
            <person name="Duquette J."/>
            <person name="Shao M."/>
        </authorList>
    </citation>
    <scope>NUCLEOTIDE SEQUENCE</scope>
    <source>
        <tissue evidence="3">Fresh leaf tissue</tissue>
    </source>
</reference>
<name>A0A8J5VMX2_ZIZPA</name>
<dbReference type="InterPro" id="IPR042855">
    <property type="entry name" value="V_SNARE_CC"/>
</dbReference>
<dbReference type="Pfam" id="PF00957">
    <property type="entry name" value="Synaptobrevin"/>
    <property type="match status" value="1"/>
</dbReference>